<feature type="transmembrane region" description="Helical" evidence="4">
    <location>
        <begin position="541"/>
        <end position="562"/>
    </location>
</feature>
<dbReference type="PANTHER" id="PTHR43630:SF1">
    <property type="entry name" value="POLY-BETA-1,6-N-ACETYL-D-GLUCOSAMINE SYNTHASE"/>
    <property type="match status" value="1"/>
</dbReference>
<dbReference type="PANTHER" id="PTHR43630">
    <property type="entry name" value="POLY-BETA-1,6-N-ACETYL-D-GLUCOSAMINE SYNTHASE"/>
    <property type="match status" value="1"/>
</dbReference>
<dbReference type="Pfam" id="PF05157">
    <property type="entry name" value="MshEN"/>
    <property type="match status" value="1"/>
</dbReference>
<keyword evidence="4" id="KW-0812">Transmembrane</keyword>
<dbReference type="Gene3D" id="3.90.550.10">
    <property type="entry name" value="Spore Coat Polysaccharide Biosynthesis Protein SpsA, Chain A"/>
    <property type="match status" value="1"/>
</dbReference>
<keyword evidence="4" id="KW-1133">Transmembrane helix</keyword>
<protein>
    <submittedName>
        <fullName evidence="6">Glycosyltransferase</fullName>
    </submittedName>
</protein>
<keyword evidence="7" id="KW-1185">Reference proteome</keyword>
<evidence type="ECO:0000259" key="5">
    <source>
        <dbReference type="Pfam" id="PF05157"/>
    </source>
</evidence>
<dbReference type="InterPro" id="IPR029044">
    <property type="entry name" value="Nucleotide-diphossugar_trans"/>
</dbReference>
<evidence type="ECO:0000313" key="7">
    <source>
        <dbReference type="Proteomes" id="UP000606490"/>
    </source>
</evidence>
<evidence type="ECO:0000256" key="4">
    <source>
        <dbReference type="SAM" id="Phobius"/>
    </source>
</evidence>
<organism evidence="6 7">
    <name type="scientific">Belnapia mucosa</name>
    <dbReference type="NCBI Taxonomy" id="2804532"/>
    <lineage>
        <taxon>Bacteria</taxon>
        <taxon>Pseudomonadati</taxon>
        <taxon>Pseudomonadota</taxon>
        <taxon>Alphaproteobacteria</taxon>
        <taxon>Acetobacterales</taxon>
        <taxon>Roseomonadaceae</taxon>
        <taxon>Belnapia</taxon>
    </lineage>
</organism>
<gene>
    <name evidence="6" type="ORF">JMJ55_00235</name>
</gene>
<name>A0ABS1UWE9_9PROT</name>
<dbReference type="SUPFAM" id="SSF53448">
    <property type="entry name" value="Nucleotide-diphospho-sugar transferases"/>
    <property type="match status" value="1"/>
</dbReference>
<feature type="transmembrane region" description="Helical" evidence="4">
    <location>
        <begin position="176"/>
        <end position="193"/>
    </location>
</feature>
<dbReference type="EMBL" id="JAEUXJ010000001">
    <property type="protein sequence ID" value="MBL6453725.1"/>
    <property type="molecule type" value="Genomic_DNA"/>
</dbReference>
<dbReference type="CDD" id="cd06427">
    <property type="entry name" value="CESA_like_2"/>
    <property type="match status" value="1"/>
</dbReference>
<feature type="transmembrane region" description="Helical" evidence="4">
    <location>
        <begin position="199"/>
        <end position="219"/>
    </location>
</feature>
<keyword evidence="4" id="KW-0472">Membrane</keyword>
<keyword evidence="3" id="KW-0808">Transferase</keyword>
<proteinExistence type="inferred from homology"/>
<evidence type="ECO:0000313" key="6">
    <source>
        <dbReference type="EMBL" id="MBL6453725.1"/>
    </source>
</evidence>
<reference evidence="6 7" key="1">
    <citation type="submission" date="2021-01" db="EMBL/GenBank/DDBJ databases">
        <title>Belnapia mucosa sp. nov. and Belnapia arida sp. nov., isolated from the Tabernas Desert (Almeria, Spain).</title>
        <authorList>
            <person name="Molina-Menor E."/>
            <person name="Vidal-Verdu A."/>
            <person name="Calonge A."/>
            <person name="Satari L."/>
            <person name="Pereto Magraner J."/>
            <person name="Porcar Miralles M."/>
        </authorList>
    </citation>
    <scope>NUCLEOTIDE SEQUENCE [LARGE SCALE GENOMIC DNA]</scope>
    <source>
        <strain evidence="6 7">T6</strain>
    </source>
</reference>
<feature type="domain" description="Type II secretion system protein GspE N-terminal" evidence="5">
    <location>
        <begin position="64"/>
        <end position="148"/>
    </location>
</feature>
<comment type="similarity">
    <text evidence="1">Belongs to the glycosyltransferase 2 family.</text>
</comment>
<dbReference type="InterPro" id="IPR037257">
    <property type="entry name" value="T2SS_E_N_sf"/>
</dbReference>
<evidence type="ECO:0000256" key="3">
    <source>
        <dbReference type="ARBA" id="ARBA00022679"/>
    </source>
</evidence>
<dbReference type="Pfam" id="PF13641">
    <property type="entry name" value="Glyco_tranf_2_3"/>
    <property type="match status" value="1"/>
</dbReference>
<evidence type="ECO:0000256" key="1">
    <source>
        <dbReference type="ARBA" id="ARBA00006739"/>
    </source>
</evidence>
<feature type="transmembrane region" description="Helical" evidence="4">
    <location>
        <begin position="493"/>
        <end position="511"/>
    </location>
</feature>
<dbReference type="InterPro" id="IPR007831">
    <property type="entry name" value="T2SS_GspE_N"/>
</dbReference>
<evidence type="ECO:0000256" key="2">
    <source>
        <dbReference type="ARBA" id="ARBA00022676"/>
    </source>
</evidence>
<comment type="caution">
    <text evidence="6">The sequence shown here is derived from an EMBL/GenBank/DDBJ whole genome shotgun (WGS) entry which is preliminary data.</text>
</comment>
<sequence length="630" mass="70821">MLQRRPREDETIARLVADRRLETQDIIQARDQARNWRTSIGDALIAEGAISHRDWAAASARSTGLPLADLIATPPDPALLDPDARIDYLQLGLLPWRVEGDRLIIAAQDPASAEAAAWAAEHFSGSSIAWAVTTKFDILWALQHAFDTLADYEAREALYTAAPHLSAKTTVTRSQLIAVWIGLSLLLIGLLVAPLATTVLASGFVTFFYMLSFAFRFLLTWVGAHHDVDISVTAEEVAALNPEELPVYTVLVPMYREQEVLPILVHSIRRMDYPRAKLDVKLVLETDDTETIEAAKALRAEGIFEIIRVPTSQPKTKPKACNYALRFARGEYIVVFDAEDMPEPDQLKKAVALFKRSPEHVACIQARLNYFNRRENFLTRMFTLEYSNWFDYLLPGLHVLKVPIPLGGTSNHFRTKVLRDLGAWDPYNVTEDADLGVRLTQAGYEVAVVNSTTFEEANGVLRSWINQRSRWIKGYMQTWLVHMRHPMRLYRRLGFVGFWGFQFFVGFPVLTSLVNPLLWSTTLMAVVFGADAVSRIFPPPVIYFAMFNLVVGNAMYVYLTMVAAAKRGWFQLMPWALLAPAYWVLHSVAAYKAIWQLIVAPHYWEKTQHGTSTTTQQTLAAIAGGSHGAG</sequence>
<dbReference type="Proteomes" id="UP000606490">
    <property type="component" value="Unassembled WGS sequence"/>
</dbReference>
<accession>A0ABS1UWE9</accession>
<dbReference type="SUPFAM" id="SSF160246">
    <property type="entry name" value="EspE N-terminal domain-like"/>
    <property type="match status" value="1"/>
</dbReference>
<keyword evidence="2" id="KW-0328">Glycosyltransferase</keyword>
<dbReference type="RefSeq" id="WP_202823484.1">
    <property type="nucleotide sequence ID" value="NZ_JAEUXJ010000001.1"/>
</dbReference>